<evidence type="ECO:0000256" key="1">
    <source>
        <dbReference type="SAM" id="MobiDB-lite"/>
    </source>
</evidence>
<reference evidence="2 3" key="1">
    <citation type="submission" date="2023-08" db="EMBL/GenBank/DDBJ databases">
        <authorList>
            <person name="Palmer J.M."/>
        </authorList>
    </citation>
    <scope>NUCLEOTIDE SEQUENCE [LARGE SCALE GENOMIC DNA]</scope>
    <source>
        <strain evidence="2 3">TWF481</strain>
    </source>
</reference>
<feature type="region of interest" description="Disordered" evidence="1">
    <location>
        <begin position="180"/>
        <end position="206"/>
    </location>
</feature>
<proteinExistence type="predicted"/>
<feature type="compositionally biased region" description="Polar residues" evidence="1">
    <location>
        <begin position="34"/>
        <end position="47"/>
    </location>
</feature>
<dbReference type="AlphaFoldDB" id="A0AAV9WHG5"/>
<keyword evidence="3" id="KW-1185">Reference proteome</keyword>
<protein>
    <recommendedName>
        <fullName evidence="4">SRA1/Sec31 domain-containing protein</fullName>
    </recommendedName>
</protein>
<name>A0AAV9WHG5_9PEZI</name>
<dbReference type="EMBL" id="JAVHJL010000003">
    <property type="protein sequence ID" value="KAK6507809.1"/>
    <property type="molecule type" value="Genomic_DNA"/>
</dbReference>
<dbReference type="Proteomes" id="UP001370758">
    <property type="component" value="Unassembled WGS sequence"/>
</dbReference>
<accession>A0AAV9WHG5</accession>
<organism evidence="2 3">
    <name type="scientific">Arthrobotrys musiformis</name>
    <dbReference type="NCBI Taxonomy" id="47236"/>
    <lineage>
        <taxon>Eukaryota</taxon>
        <taxon>Fungi</taxon>
        <taxon>Dikarya</taxon>
        <taxon>Ascomycota</taxon>
        <taxon>Pezizomycotina</taxon>
        <taxon>Orbiliomycetes</taxon>
        <taxon>Orbiliales</taxon>
        <taxon>Orbiliaceae</taxon>
        <taxon>Arthrobotrys</taxon>
    </lineage>
</organism>
<feature type="compositionally biased region" description="Basic and acidic residues" evidence="1">
    <location>
        <begin position="180"/>
        <end position="199"/>
    </location>
</feature>
<evidence type="ECO:0000313" key="2">
    <source>
        <dbReference type="EMBL" id="KAK6507809.1"/>
    </source>
</evidence>
<sequence>MTAQFETVFNPPPTALRPLDLRITFVNTMSTASHTVQGSQPGISLQEQPRPPPIHKPKTSKHNLTNGILQESFKVEYYLSKTGNWEHIKMAAVVQIFKTCCDSPLKKHSPELEPAIKGFKHQSERLKDKIYEGFIENLRAINLKSEDFREVLFDILESTSEERWFFVWIVGQTLRAWQKKEESASRKAESSKRERRDPLAIDELIN</sequence>
<gene>
    <name evidence="2" type="ORF">TWF481_006231</name>
</gene>
<evidence type="ECO:0008006" key="4">
    <source>
        <dbReference type="Google" id="ProtNLM"/>
    </source>
</evidence>
<evidence type="ECO:0000313" key="3">
    <source>
        <dbReference type="Proteomes" id="UP001370758"/>
    </source>
</evidence>
<feature type="region of interest" description="Disordered" evidence="1">
    <location>
        <begin position="34"/>
        <end position="62"/>
    </location>
</feature>
<comment type="caution">
    <text evidence="2">The sequence shown here is derived from an EMBL/GenBank/DDBJ whole genome shotgun (WGS) entry which is preliminary data.</text>
</comment>